<accession>A0A7D7WA74</accession>
<proteinExistence type="predicted"/>
<keyword evidence="1" id="KW-0472">Membrane</keyword>
<feature type="transmembrane region" description="Helical" evidence="1">
    <location>
        <begin position="78"/>
        <end position="105"/>
    </location>
</feature>
<feature type="transmembrane region" description="Helical" evidence="1">
    <location>
        <begin position="20"/>
        <end position="38"/>
    </location>
</feature>
<evidence type="ECO:0000313" key="2">
    <source>
        <dbReference type="EMBL" id="QMU97916.1"/>
    </source>
</evidence>
<feature type="transmembrane region" description="Helical" evidence="1">
    <location>
        <begin position="50"/>
        <end position="71"/>
    </location>
</feature>
<keyword evidence="1" id="KW-0812">Transmembrane</keyword>
<keyword evidence="1" id="KW-1133">Transmembrane helix</keyword>
<reference evidence="2 3" key="1">
    <citation type="journal article" date="2020" name="Front. Microbiol.">
        <title>Design of Bacterial Strain-Specific qPCR Assays Using NGS Data and Publicly Available Resources and Its Application to Track Biocontrol Strains.</title>
        <authorList>
            <person name="Hernandez I."/>
            <person name="Sant C."/>
            <person name="Martinez R."/>
            <person name="Fernandez C."/>
        </authorList>
    </citation>
    <scope>NUCLEOTIDE SEQUENCE [LARGE SCALE GENOMIC DNA]</scope>
    <source>
        <strain evidence="2 3">B24</strain>
    </source>
</reference>
<gene>
    <name evidence="2" type="ORF">FVO59_12405</name>
</gene>
<name>A0A7D7WA74_9MICO</name>
<dbReference type="Proteomes" id="UP000515708">
    <property type="component" value="Chromosome"/>
</dbReference>
<organism evidence="2 3">
    <name type="scientific">Microbacterium esteraromaticum</name>
    <dbReference type="NCBI Taxonomy" id="57043"/>
    <lineage>
        <taxon>Bacteria</taxon>
        <taxon>Bacillati</taxon>
        <taxon>Actinomycetota</taxon>
        <taxon>Actinomycetes</taxon>
        <taxon>Micrococcales</taxon>
        <taxon>Microbacteriaceae</taxon>
        <taxon>Microbacterium</taxon>
    </lineage>
</organism>
<evidence type="ECO:0008006" key="4">
    <source>
        <dbReference type="Google" id="ProtNLM"/>
    </source>
</evidence>
<dbReference type="EMBL" id="CP043732">
    <property type="protein sequence ID" value="QMU97916.1"/>
    <property type="molecule type" value="Genomic_DNA"/>
</dbReference>
<sequence>MEDAMSHTVSRTRMTGIGRVLVIVYAVMALAATGRSFVQIVRRFEEAPLAYGLSALAAVVYILATLALVLAHRRGWYSVAWVAIVFELTGVVVVGALSLLAPALFGHDSVWSYFGMGYLFVPLVLPVFGLWWLRTHRPQGESA</sequence>
<feature type="transmembrane region" description="Helical" evidence="1">
    <location>
        <begin position="111"/>
        <end position="133"/>
    </location>
</feature>
<evidence type="ECO:0000313" key="3">
    <source>
        <dbReference type="Proteomes" id="UP000515708"/>
    </source>
</evidence>
<evidence type="ECO:0000256" key="1">
    <source>
        <dbReference type="SAM" id="Phobius"/>
    </source>
</evidence>
<dbReference type="AlphaFoldDB" id="A0A7D7WA74"/>
<protein>
    <recommendedName>
        <fullName evidence="4">Integral membrane protein</fullName>
    </recommendedName>
</protein>